<name>A0A284VUT9_9EURY</name>
<protein>
    <submittedName>
        <fullName evidence="1">Uncharacterized protein</fullName>
    </submittedName>
</protein>
<evidence type="ECO:0000313" key="1">
    <source>
        <dbReference type="EMBL" id="SNQ62968.1"/>
    </source>
</evidence>
<keyword evidence="2" id="KW-1185">Reference proteome</keyword>
<dbReference type="AlphaFoldDB" id="A0A284VUT9"/>
<gene>
    <name evidence="1" type="ORF">MNV_990009</name>
</gene>
<reference evidence="2" key="1">
    <citation type="submission" date="2017-06" db="EMBL/GenBank/DDBJ databases">
        <authorList>
            <person name="Cremers G."/>
        </authorList>
    </citation>
    <scope>NUCLEOTIDE SEQUENCE [LARGE SCALE GENOMIC DNA]</scope>
</reference>
<accession>A0A284VUT9</accession>
<sequence length="48" mass="5448">MSGRLRRGWGYIEGKDEPRVSCKGRGYEVIAAIKRNNEILQGILDEVN</sequence>
<dbReference type="Proteomes" id="UP000218615">
    <property type="component" value="Unassembled WGS sequence"/>
</dbReference>
<organism evidence="1 2">
    <name type="scientific">Candidatus Methanoperedens nitratireducens</name>
    <dbReference type="NCBI Taxonomy" id="1392998"/>
    <lineage>
        <taxon>Archaea</taxon>
        <taxon>Methanobacteriati</taxon>
        <taxon>Methanobacteriota</taxon>
        <taxon>Stenosarchaea group</taxon>
        <taxon>Methanomicrobia</taxon>
        <taxon>Methanosarcinales</taxon>
        <taxon>ANME-2 cluster</taxon>
        <taxon>Candidatus Methanoperedentaceae</taxon>
        <taxon>Candidatus Methanoperedens</taxon>
    </lineage>
</organism>
<evidence type="ECO:0000313" key="2">
    <source>
        <dbReference type="Proteomes" id="UP000218615"/>
    </source>
</evidence>
<proteinExistence type="predicted"/>
<dbReference type="EMBL" id="FZMP01000250">
    <property type="protein sequence ID" value="SNQ62968.1"/>
    <property type="molecule type" value="Genomic_DNA"/>
</dbReference>